<gene>
    <name evidence="9 12" type="primary">ruvB</name>
    <name evidence="12" type="ORF">PQJ61_04320</name>
</gene>
<dbReference type="SUPFAM" id="SSF52540">
    <property type="entry name" value="P-loop containing nucleoside triphosphate hydrolases"/>
    <property type="match status" value="1"/>
</dbReference>
<dbReference type="InterPro" id="IPR008823">
    <property type="entry name" value="RuvB_wg_C"/>
</dbReference>
<dbReference type="GO" id="GO:0005524">
    <property type="term" value="F:ATP binding"/>
    <property type="evidence" value="ECO:0007669"/>
    <property type="project" value="UniProtKB-UniRule"/>
</dbReference>
<evidence type="ECO:0000256" key="2">
    <source>
        <dbReference type="ARBA" id="ARBA00022741"/>
    </source>
</evidence>
<dbReference type="InterPro" id="IPR004605">
    <property type="entry name" value="DNA_helicase_Holl-junc_RuvB"/>
</dbReference>
<evidence type="ECO:0000256" key="6">
    <source>
        <dbReference type="ARBA" id="ARBA00023125"/>
    </source>
</evidence>
<reference evidence="12 13" key="1">
    <citation type="submission" date="2022-12" db="EMBL/GenBank/DDBJ databases">
        <title>Metagenome assembled genome from gulf of manar.</title>
        <authorList>
            <person name="Kohli P."/>
            <person name="Pk S."/>
            <person name="Venkata Ramana C."/>
            <person name="Sasikala C."/>
        </authorList>
    </citation>
    <scope>NUCLEOTIDE SEQUENCE [LARGE SCALE GENOMIC DNA]</scope>
    <source>
        <strain evidence="12">JB008</strain>
    </source>
</reference>
<keyword evidence="6 9" id="KW-0238">DNA-binding</keyword>
<feature type="region of interest" description="Head domain (RuvB-H)" evidence="9">
    <location>
        <begin position="266"/>
        <end position="358"/>
    </location>
</feature>
<feature type="binding site" evidence="9">
    <location>
        <begin position="139"/>
        <end position="141"/>
    </location>
    <ligand>
        <name>ATP</name>
        <dbReference type="ChEBI" id="CHEBI:30616"/>
    </ligand>
</feature>
<organism evidence="12 13">
    <name type="scientific">Candidatus Thalassospirochaeta sargassi</name>
    <dbReference type="NCBI Taxonomy" id="3119039"/>
    <lineage>
        <taxon>Bacteria</taxon>
        <taxon>Pseudomonadati</taxon>
        <taxon>Spirochaetota</taxon>
        <taxon>Spirochaetia</taxon>
        <taxon>Spirochaetales</taxon>
        <taxon>Spirochaetaceae</taxon>
        <taxon>Candidatus Thalassospirochaeta</taxon>
    </lineage>
</organism>
<dbReference type="SUPFAM" id="SSF46785">
    <property type="entry name" value="Winged helix' DNA-binding domain"/>
    <property type="match status" value="1"/>
</dbReference>
<comment type="subunit">
    <text evidence="9">Homohexamer. Forms an RuvA(8)-RuvB(12)-Holliday junction (HJ) complex. HJ DNA is sandwiched between 2 RuvA tetramers; dsDNA enters through RuvA and exits via RuvB. An RuvB hexamer assembles on each DNA strand where it exits the tetramer. Each RuvB hexamer is contacted by two RuvA subunits (via domain III) on 2 adjacent RuvB subunits; this complex drives branch migration. In the full resolvosome a probable DNA-RuvA(4)-RuvB(12)-RuvC(2) complex forms which resolves the HJ.</text>
</comment>
<evidence type="ECO:0000313" key="13">
    <source>
        <dbReference type="Proteomes" id="UP001221217"/>
    </source>
</evidence>
<feature type="domain" description="AAA+ ATPase" evidence="11">
    <location>
        <begin position="62"/>
        <end position="195"/>
    </location>
</feature>
<evidence type="ECO:0000313" key="12">
    <source>
        <dbReference type="EMBL" id="MDC7225971.1"/>
    </source>
</evidence>
<evidence type="ECO:0000256" key="8">
    <source>
        <dbReference type="ARBA" id="ARBA00023204"/>
    </source>
</evidence>
<dbReference type="SMART" id="SM00382">
    <property type="entry name" value="AAA"/>
    <property type="match status" value="1"/>
</dbReference>
<dbReference type="GO" id="GO:0009378">
    <property type="term" value="F:four-way junction helicase activity"/>
    <property type="evidence" value="ECO:0007669"/>
    <property type="project" value="InterPro"/>
</dbReference>
<comment type="caution">
    <text evidence="12">The sequence shown here is derived from an EMBL/GenBank/DDBJ whole genome shotgun (WGS) entry which is preliminary data.</text>
</comment>
<feature type="binding site" evidence="9">
    <location>
        <position position="73"/>
    </location>
    <ligand>
        <name>ATP</name>
        <dbReference type="ChEBI" id="CHEBI:30616"/>
    </ligand>
</feature>
<name>A0AAJ1IEN6_9SPIO</name>
<comment type="caution">
    <text evidence="9">Lacks conserved residue(s) required for the propagation of feature annotation.</text>
</comment>
<keyword evidence="2 9" id="KW-0547">Nucleotide-binding</keyword>
<accession>A0AAJ1IEN6</accession>
<sequence length="358" mass="39450">MNSDFTDDNGIENNLLNGDYNQIKDGTENPLRPKKLADFQGQDAIKSNLSIFIQAANDRSESLDHVFLSGPPGLGKTTLAGIIANELGAELKVTSAPAIEKPKDLAGILTGITERCVFFIDEIHRLKPAIEEMLYIAMEDYEMDWVIGQGPSARNIRIPIPQFTLIGATTKAGAVASPLYSRFGISCRMDFYRAEDIMSIIRRSAGILDISIDEDAVVQLAGCSRGTPRVANRLLRRMRDFAHVENSGIITKDIVMNGLKRLEIDAMGLERLDRQILRLIIERYDGGPVGAETLAISAGEAVESLEDFYEPYMIQQGFIKRTPRGRMVTDLAYSHLGLTPGAQRKAGGNTDENQSLLF</sequence>
<dbReference type="InterPro" id="IPR036388">
    <property type="entry name" value="WH-like_DNA-bd_sf"/>
</dbReference>
<feature type="binding site" evidence="9">
    <location>
        <position position="77"/>
    </location>
    <ligand>
        <name>Mg(2+)</name>
        <dbReference type="ChEBI" id="CHEBI:18420"/>
    </ligand>
</feature>
<dbReference type="GO" id="GO:0006310">
    <property type="term" value="P:DNA recombination"/>
    <property type="evidence" value="ECO:0007669"/>
    <property type="project" value="UniProtKB-UniRule"/>
</dbReference>
<dbReference type="AlphaFoldDB" id="A0AAJ1IEN6"/>
<comment type="domain">
    <text evidence="9">Has 3 domains, the large (RuvB-L) and small ATPase (RuvB-S) domains and the C-terminal head (RuvB-H) domain. The head domain binds DNA, while the ATPase domains jointly bind ATP, ADP or are empty depending on the state of the subunit in the translocation cycle. During a single DNA translocation step the structure of each domain remains the same, but their relative positions change.</text>
</comment>
<protein>
    <recommendedName>
        <fullName evidence="9">Holliday junction branch migration complex subunit RuvB</fullName>
        <ecNumber evidence="9">3.6.4.-</ecNumber>
    </recommendedName>
</protein>
<dbReference type="PANTHER" id="PTHR42848:SF1">
    <property type="entry name" value="HOLLIDAY JUNCTION BRANCH MIGRATION COMPLEX SUBUNIT RUVB"/>
    <property type="match status" value="1"/>
</dbReference>
<dbReference type="InterPro" id="IPR041445">
    <property type="entry name" value="AAA_lid_4"/>
</dbReference>
<dbReference type="GO" id="GO:0006281">
    <property type="term" value="P:DNA repair"/>
    <property type="evidence" value="ECO:0007669"/>
    <property type="project" value="UniProtKB-UniRule"/>
</dbReference>
<dbReference type="EMBL" id="JAQQAL010000010">
    <property type="protein sequence ID" value="MDC7225971.1"/>
    <property type="molecule type" value="Genomic_DNA"/>
</dbReference>
<dbReference type="GO" id="GO:0005737">
    <property type="term" value="C:cytoplasm"/>
    <property type="evidence" value="ECO:0007669"/>
    <property type="project" value="UniProtKB-SubCell"/>
</dbReference>
<dbReference type="InterPro" id="IPR003593">
    <property type="entry name" value="AAA+_ATPase"/>
</dbReference>
<keyword evidence="3 9" id="KW-0227">DNA damage</keyword>
<evidence type="ECO:0000256" key="5">
    <source>
        <dbReference type="ARBA" id="ARBA00022840"/>
    </source>
</evidence>
<keyword evidence="4 9" id="KW-0378">Hydrolase</keyword>
<evidence type="ECO:0000256" key="4">
    <source>
        <dbReference type="ARBA" id="ARBA00022801"/>
    </source>
</evidence>
<comment type="catalytic activity">
    <reaction evidence="9">
        <text>ATP + H2O = ADP + phosphate + H(+)</text>
        <dbReference type="Rhea" id="RHEA:13065"/>
        <dbReference type="ChEBI" id="CHEBI:15377"/>
        <dbReference type="ChEBI" id="CHEBI:15378"/>
        <dbReference type="ChEBI" id="CHEBI:30616"/>
        <dbReference type="ChEBI" id="CHEBI:43474"/>
        <dbReference type="ChEBI" id="CHEBI:456216"/>
    </reaction>
</comment>
<feature type="region of interest" description="Small ATPAse domain (RuvB-S)" evidence="9">
    <location>
        <begin position="193"/>
        <end position="263"/>
    </location>
</feature>
<evidence type="ECO:0000256" key="10">
    <source>
        <dbReference type="SAM" id="MobiDB-lite"/>
    </source>
</evidence>
<dbReference type="Gene3D" id="3.40.50.300">
    <property type="entry name" value="P-loop containing nucleotide triphosphate hydrolases"/>
    <property type="match status" value="1"/>
</dbReference>
<comment type="function">
    <text evidence="9">The RuvA-RuvB-RuvC complex processes Holliday junction (HJ) DNA during genetic recombination and DNA repair, while the RuvA-RuvB complex plays an important role in the rescue of blocked DNA replication forks via replication fork reversal (RFR). RuvA specifically binds to HJ cruciform DNA, conferring on it an open structure. The RuvB hexamer acts as an ATP-dependent pump, pulling dsDNA into and through the RuvAB complex. RuvB forms 2 homohexamers on either side of HJ DNA bound by 1 or 2 RuvA tetramers; 4 subunits per hexamer contact DNA at a time. Coordinated motions by a converter formed by DNA-disengaged RuvB subunits stimulates ATP hydrolysis and nucleotide exchange. Immobilization of the converter enables RuvB to convert the ATP-contained energy into a lever motion, pulling 2 nucleotides of DNA out of the RuvA tetramer per ATP hydrolyzed, thus driving DNA branch migration. The RuvB motors rotate together with the DNA substrate, which together with the progressing nucleotide cycle form the mechanistic basis for DNA recombination by continuous HJ branch migration. Branch migration allows RuvC to scan DNA until it finds its consensus sequence, where it cleaves and resolves cruciform DNA.</text>
</comment>
<evidence type="ECO:0000256" key="9">
    <source>
        <dbReference type="HAMAP-Rule" id="MF_00016"/>
    </source>
</evidence>
<dbReference type="HAMAP" id="MF_00016">
    <property type="entry name" value="DNA_HJ_migration_RuvB"/>
    <property type="match status" value="1"/>
</dbReference>
<feature type="binding site" evidence="9">
    <location>
        <position position="321"/>
    </location>
    <ligand>
        <name>DNA</name>
        <dbReference type="ChEBI" id="CHEBI:16991"/>
    </ligand>
</feature>
<dbReference type="InterPro" id="IPR027417">
    <property type="entry name" value="P-loop_NTPase"/>
</dbReference>
<dbReference type="GO" id="GO:0016787">
    <property type="term" value="F:hydrolase activity"/>
    <property type="evidence" value="ECO:0007669"/>
    <property type="project" value="UniProtKB-KW"/>
</dbReference>
<feature type="binding site" evidence="9">
    <location>
        <position position="182"/>
    </location>
    <ligand>
        <name>ATP</name>
        <dbReference type="ChEBI" id="CHEBI:30616"/>
    </ligand>
</feature>
<dbReference type="Proteomes" id="UP001221217">
    <property type="component" value="Unassembled WGS sequence"/>
</dbReference>
<keyword evidence="1 9" id="KW-0963">Cytoplasm</keyword>
<feature type="binding site" evidence="9">
    <location>
        <position position="31"/>
    </location>
    <ligand>
        <name>ATP</name>
        <dbReference type="ChEBI" id="CHEBI:30616"/>
    </ligand>
</feature>
<dbReference type="InterPro" id="IPR036390">
    <property type="entry name" value="WH_DNA-bd_sf"/>
</dbReference>
<feature type="binding site" evidence="9">
    <location>
        <position position="76"/>
    </location>
    <ligand>
        <name>ATP</name>
        <dbReference type="ChEBI" id="CHEBI:30616"/>
    </ligand>
</feature>
<dbReference type="Pfam" id="PF05496">
    <property type="entry name" value="RuvB_N"/>
    <property type="match status" value="1"/>
</dbReference>
<evidence type="ECO:0000259" key="11">
    <source>
        <dbReference type="SMART" id="SM00382"/>
    </source>
</evidence>
<dbReference type="CDD" id="cd00009">
    <property type="entry name" value="AAA"/>
    <property type="match status" value="1"/>
</dbReference>
<dbReference type="InterPro" id="IPR008824">
    <property type="entry name" value="RuvB-like_N"/>
</dbReference>
<feature type="binding site" evidence="9">
    <location>
        <position position="77"/>
    </location>
    <ligand>
        <name>ATP</name>
        <dbReference type="ChEBI" id="CHEBI:30616"/>
    </ligand>
</feature>
<feature type="binding site" evidence="9">
    <location>
        <position position="229"/>
    </location>
    <ligand>
        <name>ATP</name>
        <dbReference type="ChEBI" id="CHEBI:30616"/>
    </ligand>
</feature>
<keyword evidence="5 9" id="KW-0067">ATP-binding</keyword>
<feature type="region of interest" description="Disordered" evidence="10">
    <location>
        <begin position="1"/>
        <end position="27"/>
    </location>
</feature>
<dbReference type="NCBIfam" id="NF000868">
    <property type="entry name" value="PRK00080.1"/>
    <property type="match status" value="1"/>
</dbReference>
<keyword evidence="7 9" id="KW-0233">DNA recombination</keyword>
<feature type="binding site" evidence="9">
    <location>
        <position position="192"/>
    </location>
    <ligand>
        <name>ATP</name>
        <dbReference type="ChEBI" id="CHEBI:30616"/>
    </ligand>
</feature>
<comment type="subcellular location">
    <subcellularLocation>
        <location evidence="9">Cytoplasm</location>
    </subcellularLocation>
</comment>
<dbReference type="NCBIfam" id="TIGR00635">
    <property type="entry name" value="ruvB"/>
    <property type="match status" value="1"/>
</dbReference>
<dbReference type="EC" id="3.6.4.-" evidence="9"/>
<feature type="binding site" evidence="9">
    <location>
        <position position="326"/>
    </location>
    <ligand>
        <name>DNA</name>
        <dbReference type="ChEBI" id="CHEBI:16991"/>
    </ligand>
</feature>
<dbReference type="GO" id="GO:0000400">
    <property type="term" value="F:four-way junction DNA binding"/>
    <property type="evidence" value="ECO:0007669"/>
    <property type="project" value="UniProtKB-UniRule"/>
</dbReference>
<dbReference type="GO" id="GO:0048476">
    <property type="term" value="C:Holliday junction resolvase complex"/>
    <property type="evidence" value="ECO:0007669"/>
    <property type="project" value="UniProtKB-UniRule"/>
</dbReference>
<keyword evidence="12" id="KW-0347">Helicase</keyword>
<feature type="binding site" evidence="9">
    <location>
        <position position="78"/>
    </location>
    <ligand>
        <name>ATP</name>
        <dbReference type="ChEBI" id="CHEBI:30616"/>
    </ligand>
</feature>
<dbReference type="Pfam" id="PF05491">
    <property type="entry name" value="WHD_RuvB"/>
    <property type="match status" value="1"/>
</dbReference>
<dbReference type="Gene3D" id="1.10.10.10">
    <property type="entry name" value="Winged helix-like DNA-binding domain superfamily/Winged helix DNA-binding domain"/>
    <property type="match status" value="1"/>
</dbReference>
<dbReference type="Pfam" id="PF17864">
    <property type="entry name" value="AAA_lid_4"/>
    <property type="match status" value="1"/>
</dbReference>
<evidence type="ECO:0000256" key="7">
    <source>
        <dbReference type="ARBA" id="ARBA00023172"/>
    </source>
</evidence>
<dbReference type="PANTHER" id="PTHR42848">
    <property type="match status" value="1"/>
</dbReference>
<dbReference type="Gene3D" id="1.10.8.60">
    <property type="match status" value="1"/>
</dbReference>
<comment type="similarity">
    <text evidence="9">Belongs to the RuvB family.</text>
</comment>
<feature type="compositionally biased region" description="Polar residues" evidence="10">
    <location>
        <begin position="11"/>
        <end position="20"/>
    </location>
</feature>
<feature type="binding site" evidence="9">
    <location>
        <position position="32"/>
    </location>
    <ligand>
        <name>ATP</name>
        <dbReference type="ChEBI" id="CHEBI:30616"/>
    </ligand>
</feature>
<evidence type="ECO:0000256" key="3">
    <source>
        <dbReference type="ARBA" id="ARBA00022763"/>
    </source>
</evidence>
<evidence type="ECO:0000256" key="1">
    <source>
        <dbReference type="ARBA" id="ARBA00022490"/>
    </source>
</evidence>
<proteinExistence type="inferred from homology"/>
<keyword evidence="8 9" id="KW-0234">DNA repair</keyword>
<feature type="compositionally biased region" description="Acidic residues" evidence="10">
    <location>
        <begin position="1"/>
        <end position="10"/>
    </location>
</feature>